<reference evidence="1" key="1">
    <citation type="submission" date="2022-11" db="EMBL/GenBank/DDBJ databases">
        <title>Centuries of genome instability and evolution in soft-shell clam transmissible cancer (bioRxiv).</title>
        <authorList>
            <person name="Hart S.F.M."/>
            <person name="Yonemitsu M.A."/>
            <person name="Giersch R.M."/>
            <person name="Beal B.F."/>
            <person name="Arriagada G."/>
            <person name="Davis B.W."/>
            <person name="Ostrander E.A."/>
            <person name="Goff S.P."/>
            <person name="Metzger M.J."/>
        </authorList>
    </citation>
    <scope>NUCLEOTIDE SEQUENCE</scope>
    <source>
        <strain evidence="1">MELC-2E11</strain>
        <tissue evidence="1">Siphon/mantle</tissue>
    </source>
</reference>
<feature type="non-terminal residue" evidence="1">
    <location>
        <position position="203"/>
    </location>
</feature>
<keyword evidence="2" id="KW-1185">Reference proteome</keyword>
<dbReference type="InterPro" id="IPR012337">
    <property type="entry name" value="RNaseH-like_sf"/>
</dbReference>
<proteinExistence type="predicted"/>
<name>A0ABY7GCZ8_MYAAR</name>
<evidence type="ECO:0000313" key="1">
    <source>
        <dbReference type="EMBL" id="WAR31209.1"/>
    </source>
</evidence>
<gene>
    <name evidence="1" type="ORF">MAR_033751</name>
</gene>
<dbReference type="PANTHER" id="PTHR46481">
    <property type="entry name" value="ZINC FINGER BED DOMAIN-CONTAINING PROTEIN 4"/>
    <property type="match status" value="1"/>
</dbReference>
<dbReference type="EMBL" id="CP111028">
    <property type="protein sequence ID" value="WAR31209.1"/>
    <property type="molecule type" value="Genomic_DNA"/>
</dbReference>
<protein>
    <submittedName>
        <fullName evidence="1">Uncharacterized protein</fullName>
    </submittedName>
</protein>
<dbReference type="PANTHER" id="PTHR46481:SF4">
    <property type="entry name" value="ZINC FINGER BED DOMAIN-CONTAINING PROTEIN 4"/>
    <property type="match status" value="1"/>
</dbReference>
<accession>A0ABY7GCZ8</accession>
<dbReference type="InterPro" id="IPR052035">
    <property type="entry name" value="ZnF_BED_domain_contain"/>
</dbReference>
<organism evidence="1 2">
    <name type="scientific">Mya arenaria</name>
    <name type="common">Soft-shell clam</name>
    <dbReference type="NCBI Taxonomy" id="6604"/>
    <lineage>
        <taxon>Eukaryota</taxon>
        <taxon>Metazoa</taxon>
        <taxon>Spiralia</taxon>
        <taxon>Lophotrochozoa</taxon>
        <taxon>Mollusca</taxon>
        <taxon>Bivalvia</taxon>
        <taxon>Autobranchia</taxon>
        <taxon>Heteroconchia</taxon>
        <taxon>Euheterodonta</taxon>
        <taxon>Imparidentia</taxon>
        <taxon>Neoheterodontei</taxon>
        <taxon>Myida</taxon>
        <taxon>Myoidea</taxon>
        <taxon>Myidae</taxon>
        <taxon>Mya</taxon>
    </lineage>
</organism>
<dbReference type="Proteomes" id="UP001164746">
    <property type="component" value="Chromosome 17"/>
</dbReference>
<dbReference type="SUPFAM" id="SSF53098">
    <property type="entry name" value="Ribonuclease H-like"/>
    <property type="match status" value="1"/>
</dbReference>
<sequence length="203" mass="23312">TINNDWQDQNYSLETKHFGKTHSAVNLANCLMETVTQWQLERNDKGPAITTDNASNIFQAVKESGLGQHIGCFAHTINLATQRWLKIPQMNRLLGRVRRVKTYFYKSTSAKSCLKLTQTILDIAQHELLLGVPTRRDSCLNTFKRLTTMICRQKHPTVSLIHPLKDMLLRHLEVTPYDHRLLSDIKTAISSDLKPNYVLKTEK</sequence>
<evidence type="ECO:0000313" key="2">
    <source>
        <dbReference type="Proteomes" id="UP001164746"/>
    </source>
</evidence>